<evidence type="ECO:0000256" key="1">
    <source>
        <dbReference type="PROSITE-ProRule" id="PRU00047"/>
    </source>
</evidence>
<feature type="coiled-coil region" evidence="2">
    <location>
        <begin position="221"/>
        <end position="290"/>
    </location>
</feature>
<dbReference type="Pfam" id="PF00098">
    <property type="entry name" value="zf-CCHC"/>
    <property type="match status" value="1"/>
</dbReference>
<evidence type="ECO:0000256" key="2">
    <source>
        <dbReference type="SAM" id="Coils"/>
    </source>
</evidence>
<feature type="domain" description="CCHC-type" evidence="4">
    <location>
        <begin position="77"/>
        <end position="93"/>
    </location>
</feature>
<name>A0A699KNR4_TANCI</name>
<keyword evidence="1" id="KW-0863">Zinc-finger</keyword>
<dbReference type="GO" id="GO:0008270">
    <property type="term" value="F:zinc ion binding"/>
    <property type="evidence" value="ECO:0007669"/>
    <property type="project" value="UniProtKB-KW"/>
</dbReference>
<proteinExistence type="predicted"/>
<comment type="caution">
    <text evidence="5">The sequence shown here is derived from an EMBL/GenBank/DDBJ whole genome shotgun (WGS) entry which is preliminary data.</text>
</comment>
<protein>
    <recommendedName>
        <fullName evidence="4">CCHC-type domain-containing protein</fullName>
    </recommendedName>
</protein>
<evidence type="ECO:0000313" key="5">
    <source>
        <dbReference type="EMBL" id="GFB02481.1"/>
    </source>
</evidence>
<accession>A0A699KNR4</accession>
<dbReference type="EMBL" id="BKCJ010535929">
    <property type="protein sequence ID" value="GFB02481.1"/>
    <property type="molecule type" value="Genomic_DNA"/>
</dbReference>
<dbReference type="InterPro" id="IPR036875">
    <property type="entry name" value="Znf_CCHC_sf"/>
</dbReference>
<evidence type="ECO:0000259" key="4">
    <source>
        <dbReference type="PROSITE" id="PS50158"/>
    </source>
</evidence>
<dbReference type="Gene3D" id="4.10.60.10">
    <property type="entry name" value="Zinc finger, CCHC-type"/>
    <property type="match status" value="1"/>
</dbReference>
<dbReference type="AlphaFoldDB" id="A0A699KNR4"/>
<keyword evidence="2" id="KW-0175">Coiled coil</keyword>
<feature type="compositionally biased region" description="Basic and acidic residues" evidence="3">
    <location>
        <begin position="50"/>
        <end position="69"/>
    </location>
</feature>
<gene>
    <name evidence="5" type="ORF">Tci_674452</name>
</gene>
<reference evidence="5" key="1">
    <citation type="journal article" date="2019" name="Sci. Rep.">
        <title>Draft genome of Tanacetum cinerariifolium, the natural source of mosquito coil.</title>
        <authorList>
            <person name="Yamashiro T."/>
            <person name="Shiraishi A."/>
            <person name="Satake H."/>
            <person name="Nakayama K."/>
        </authorList>
    </citation>
    <scope>NUCLEOTIDE SEQUENCE</scope>
</reference>
<dbReference type="SUPFAM" id="SSF57756">
    <property type="entry name" value="Retrovirus zinc finger-like domains"/>
    <property type="match status" value="1"/>
</dbReference>
<sequence>MGSKKKTVVVTYDPLALIAEKTNAFNRKKFYSKLTNNNLRTSSSSQSANKKQEFVKTDNKRVEKKDDEKKRDMSRVKCYNCKKEGHLAKDCKKVKVKDYEYNKTKMLLAKKDKDKQVLLVEDQAWMESSSDSNQEINANMVFMAQIEKVLSDSEASSSSADEKIYEVSYYLSESEKICHDAIESASENFIGNHIDSQKDYDKSDVDHNDSEEKDHLVDNLIRKFNKKIVKCQKRVKKANQQSIDFENQNKDLQDKYDVLKNQTTTFEMNNKELNKQLKELIEIITDLLTQTKVLEDQLQVKHVVIDTHVECEEKYAKLKTERYEYMIRYSAYFDNDKQHRKQIADQQVLYDKISVQLVKWDKHVRDLKNMVLEKDFKISELEECVRIGFENLRYFEKAKKLRPTLYDEKVISLGYTPMFLTHSDEALEIKKFKRSRENKIEFAYDYGNLNASYVNEKINLEDDYFQAIINPDFDKIDSLFQQTSSLKPYVSNVILEKIIIDLEDEVVSLLC</sequence>
<dbReference type="GO" id="GO:0003676">
    <property type="term" value="F:nucleic acid binding"/>
    <property type="evidence" value="ECO:0007669"/>
    <property type="project" value="InterPro"/>
</dbReference>
<evidence type="ECO:0000256" key="3">
    <source>
        <dbReference type="SAM" id="MobiDB-lite"/>
    </source>
</evidence>
<dbReference type="PROSITE" id="PS50158">
    <property type="entry name" value="ZF_CCHC"/>
    <property type="match status" value="1"/>
</dbReference>
<feature type="region of interest" description="Disordered" evidence="3">
    <location>
        <begin position="37"/>
        <end position="69"/>
    </location>
</feature>
<organism evidence="5">
    <name type="scientific">Tanacetum cinerariifolium</name>
    <name type="common">Dalmatian daisy</name>
    <name type="synonym">Chrysanthemum cinerariifolium</name>
    <dbReference type="NCBI Taxonomy" id="118510"/>
    <lineage>
        <taxon>Eukaryota</taxon>
        <taxon>Viridiplantae</taxon>
        <taxon>Streptophyta</taxon>
        <taxon>Embryophyta</taxon>
        <taxon>Tracheophyta</taxon>
        <taxon>Spermatophyta</taxon>
        <taxon>Magnoliopsida</taxon>
        <taxon>eudicotyledons</taxon>
        <taxon>Gunneridae</taxon>
        <taxon>Pentapetalae</taxon>
        <taxon>asterids</taxon>
        <taxon>campanulids</taxon>
        <taxon>Asterales</taxon>
        <taxon>Asteraceae</taxon>
        <taxon>Asteroideae</taxon>
        <taxon>Anthemideae</taxon>
        <taxon>Anthemidinae</taxon>
        <taxon>Tanacetum</taxon>
    </lineage>
</organism>
<keyword evidence="1" id="KW-0862">Zinc</keyword>
<dbReference type="SMART" id="SM00343">
    <property type="entry name" value="ZnF_C2HC"/>
    <property type="match status" value="1"/>
</dbReference>
<keyword evidence="1" id="KW-0479">Metal-binding</keyword>
<dbReference type="InterPro" id="IPR001878">
    <property type="entry name" value="Znf_CCHC"/>
</dbReference>